<gene>
    <name evidence="10 12" type="primary">recC</name>
    <name evidence="12" type="ORF">CBZ_20250</name>
</gene>
<protein>
    <recommendedName>
        <fullName evidence="10">RecBCD enzyme subunit RecC</fullName>
    </recommendedName>
    <alternativeName>
        <fullName evidence="10">Exonuclease V subunit RecC</fullName>
        <shortName evidence="10">ExoV subunit RecC</shortName>
    </alternativeName>
    <alternativeName>
        <fullName evidence="10">Helicase/nuclease RecBCD subunit RecC</fullName>
    </alternativeName>
</protein>
<dbReference type="InterPro" id="IPR013986">
    <property type="entry name" value="DExx_box_DNA_helicase_dom_sf"/>
</dbReference>
<evidence type="ECO:0000313" key="12">
    <source>
        <dbReference type="EMBL" id="GCE76969.1"/>
    </source>
</evidence>
<evidence type="ECO:0000256" key="7">
    <source>
        <dbReference type="ARBA" id="ARBA00022840"/>
    </source>
</evidence>
<organism evidence="12 13">
    <name type="scientific">Cellulomonas biazotea</name>
    <dbReference type="NCBI Taxonomy" id="1709"/>
    <lineage>
        <taxon>Bacteria</taxon>
        <taxon>Bacillati</taxon>
        <taxon>Actinomycetota</taxon>
        <taxon>Actinomycetes</taxon>
        <taxon>Micrococcales</taxon>
        <taxon>Cellulomonadaceae</taxon>
        <taxon>Cellulomonas</taxon>
    </lineage>
</organism>
<dbReference type="InterPro" id="IPR006697">
    <property type="entry name" value="RecC"/>
</dbReference>
<dbReference type="Pfam" id="PF17946">
    <property type="entry name" value="RecC_C"/>
    <property type="match status" value="1"/>
</dbReference>
<reference evidence="12 13" key="1">
    <citation type="submission" date="2019-01" db="EMBL/GenBank/DDBJ databases">
        <title>Draft genome sequence of Cellulomonas takizawaensis strain TKZ-21.</title>
        <authorList>
            <person name="Yamamura H."/>
            <person name="Hayashi T."/>
            <person name="Hamada M."/>
            <person name="Serisawa Y."/>
            <person name="Matsuyama K."/>
            <person name="Nakagawa Y."/>
            <person name="Otoguro M."/>
            <person name="Yanagida F."/>
            <person name="Hayakawa M."/>
        </authorList>
    </citation>
    <scope>NUCLEOTIDE SEQUENCE [LARGE SCALE GENOMIC DNA]</scope>
    <source>
        <strain evidence="12 13">NBRC12680</strain>
    </source>
</reference>
<proteinExistence type="inferred from homology"/>
<dbReference type="SUPFAM" id="SSF52980">
    <property type="entry name" value="Restriction endonuclease-like"/>
    <property type="match status" value="1"/>
</dbReference>
<dbReference type="EMBL" id="BIMR01000155">
    <property type="protein sequence ID" value="GCE76969.1"/>
    <property type="molecule type" value="Genomic_DNA"/>
</dbReference>
<evidence type="ECO:0000256" key="4">
    <source>
        <dbReference type="ARBA" id="ARBA00022801"/>
    </source>
</evidence>
<dbReference type="HAMAP" id="MF_01486">
    <property type="entry name" value="RecC"/>
    <property type="match status" value="1"/>
</dbReference>
<dbReference type="Gene3D" id="1.10.10.990">
    <property type="match status" value="1"/>
</dbReference>
<keyword evidence="5 10" id="KW-0347">Helicase</keyword>
<keyword evidence="4 10" id="KW-0378">Hydrolase</keyword>
<evidence type="ECO:0000256" key="8">
    <source>
        <dbReference type="ARBA" id="ARBA00023125"/>
    </source>
</evidence>
<evidence type="ECO:0000313" key="13">
    <source>
        <dbReference type="Proteomes" id="UP000289954"/>
    </source>
</evidence>
<dbReference type="Proteomes" id="UP000289954">
    <property type="component" value="Unassembled WGS sequence"/>
</dbReference>
<dbReference type="InterPro" id="IPR027417">
    <property type="entry name" value="P-loop_NTPase"/>
</dbReference>
<dbReference type="GO" id="GO:0005524">
    <property type="term" value="F:ATP binding"/>
    <property type="evidence" value="ECO:0007669"/>
    <property type="project" value="UniProtKB-UniRule"/>
</dbReference>
<keyword evidence="3 10" id="KW-0227">DNA damage</keyword>
<accession>A0A402DS51</accession>
<keyword evidence="8 10" id="KW-0238">DNA-binding</keyword>
<comment type="miscellaneous">
    <text evidence="10">In the RecBCD complex, RecB has a slow 3'-5' helicase, an exonuclease activity and loads RecA onto ssDNA, RecD has a fast 5'-3' helicase activity, while RecC stimulates the ATPase and processivity of the RecB helicase and contributes to recognition of the Chi site.</text>
</comment>
<dbReference type="SUPFAM" id="SSF52540">
    <property type="entry name" value="P-loop containing nucleoside triphosphate hydrolases"/>
    <property type="match status" value="2"/>
</dbReference>
<comment type="caution">
    <text evidence="12">The sequence shown here is derived from an EMBL/GenBank/DDBJ whole genome shotgun (WGS) entry which is preliminary data.</text>
</comment>
<dbReference type="NCBIfam" id="TIGR01450">
    <property type="entry name" value="recC"/>
    <property type="match status" value="1"/>
</dbReference>
<dbReference type="GO" id="GO:0003677">
    <property type="term" value="F:DNA binding"/>
    <property type="evidence" value="ECO:0007669"/>
    <property type="project" value="UniProtKB-UniRule"/>
</dbReference>
<dbReference type="GO" id="GO:0003678">
    <property type="term" value="F:DNA helicase activity"/>
    <property type="evidence" value="ECO:0007669"/>
    <property type="project" value="UniProtKB-UniRule"/>
</dbReference>
<dbReference type="AlphaFoldDB" id="A0A402DS51"/>
<comment type="similarity">
    <text evidence="10">Belongs to the RecC family.</text>
</comment>
<keyword evidence="9 10" id="KW-0234">DNA repair</keyword>
<dbReference type="GO" id="GO:0009338">
    <property type="term" value="C:exodeoxyribonuclease V complex"/>
    <property type="evidence" value="ECO:0007669"/>
    <property type="project" value="InterPro"/>
</dbReference>
<keyword evidence="1 10" id="KW-0540">Nuclease</keyword>
<dbReference type="InterPro" id="IPR041500">
    <property type="entry name" value="RecC_C"/>
</dbReference>
<sequence length="1145" mass="121503">MPDASVTAVGDVATGTTTAGALRVHVAERSDVLVAALADVLAVAPPDPFTPDVVLVPTRGVERWVAQRLSHRLGAGPGGDGVCANVRFSSPARTVADVLAATLGTAPDDDPWGAERLAWHVLGVLDDEAADPLLAAPVGHLGAAGDDVRRGRRLRLAQRLATLLTAYDTQRPALVRSWAEGRDDDGAGAPLPDDLRWQAHLWRLVRERVGAPAPAQRLDDAVRVLAADPSAVDLPERLSVLGATRLPDAHLRVLGALAQHRDVHLWLPHPSRALWQEVEAAHVTAVRRRELPVVAAHPLLASMAGDAVELQLRLRDLRPDVTLLDSPAPPATVLGALQSRLRADAGTSTGQRHPADPADRTVQVHACHGRSRQVEVLREVVLGLLADDPTLEPRDVVVMCPDVEVVAPLVWATFGATPPAAGGPAGEHPGRGLRVRVADRAPARANPLLAFVARLLDLAGSRVTASAVVDLAGLAPVRQRFRFDDVELERVRGWALESGVRWGEDLARRERFRLGAVPQGTWSTALDRLLLGVAMAEEDQRYVGAVLPVDDVDSTDVDLVGRLAELLDRLTDVLHELDGTRPVTAWLDTVERSLRLLTDVPATDRWQQLEAARVLGEVRAAVGTPERSLRLADVVALLEPHLRGRPTRAGFRTGALTVCSLEPMRAVPHRVVVLLGLDDGAFPRGSGRDGDDLLARDPVVGERDRRAEDRRLFLDAVTSATERLVVIHSGADERTGAARPPAVPVGELLDALDDAAAFPAGVEAREHVVVHHPLQTVDERNFTAGALGRPGPFSFDVLDLAAAEAARDERPDAGPFLVGPLPPGPEVDDVGDLVDVLTHPVRAFVRRRLGVVLPGDAPQLDDRLPLDLGGLERWSIGDRLLEATLGGVDLPTAVAAERRRGHVPPGALGTATLAEVAASVGPIVEATLAPRMAAPARTLDVVAALPGGAVLTGTVGPWHDDVLVRAVYSRLAAKHRLRAWVQLLAASVAEPARSLRTVTVGRGPGGGARVAELRSPGPEQAAAVLADLVELAGAALREPLPLPLATSCAYGRARHADGSPQDALADARRELGTAEEAARGVGGFEVVDPSHALVWGDGFSLDAIAGAATAADRARWPDDPTRFGALSRTLWDALLEHETISMVTR</sequence>
<comment type="function">
    <text evidence="10">A helicase/nuclease that prepares dsDNA breaks (DSB) for recombinational DNA repair. Binds to DSBs and unwinds DNA via a highly rapid and processive ATP-dependent bidirectional helicase activity. Unwinds dsDNA until it encounters a Chi (crossover hotspot instigator) sequence from the 3' direction. Cuts ssDNA a few nucleotides 3' to the Chi site. The properties and activities of the enzyme are changed at Chi. The Chi-altered holoenzyme produces a long 3'-ssDNA overhang and facilitates RecA-binding to the ssDNA for homologous DNA recombination and repair. Holoenzyme degrades any linearized DNA that is unable to undergo homologous recombination. In the holoenzyme this subunit recognizes the wild-type Chi sequence, and when added to isolated RecB increases its ATP-dependent helicase processivity.</text>
</comment>
<dbReference type="Gene3D" id="1.10.10.160">
    <property type="match status" value="1"/>
</dbReference>
<dbReference type="Pfam" id="PF04257">
    <property type="entry name" value="Exonuc_V_gamma"/>
    <property type="match status" value="1"/>
</dbReference>
<evidence type="ECO:0000256" key="2">
    <source>
        <dbReference type="ARBA" id="ARBA00022741"/>
    </source>
</evidence>
<evidence type="ECO:0000256" key="9">
    <source>
        <dbReference type="ARBA" id="ARBA00023204"/>
    </source>
</evidence>
<evidence type="ECO:0000256" key="6">
    <source>
        <dbReference type="ARBA" id="ARBA00022839"/>
    </source>
</evidence>
<evidence type="ECO:0000256" key="5">
    <source>
        <dbReference type="ARBA" id="ARBA00022806"/>
    </source>
</evidence>
<dbReference type="GO" id="GO:0008854">
    <property type="term" value="F:exodeoxyribonuclease V activity"/>
    <property type="evidence" value="ECO:0007669"/>
    <property type="project" value="InterPro"/>
</dbReference>
<evidence type="ECO:0000256" key="10">
    <source>
        <dbReference type="HAMAP-Rule" id="MF_01486"/>
    </source>
</evidence>
<evidence type="ECO:0000256" key="3">
    <source>
        <dbReference type="ARBA" id="ARBA00022763"/>
    </source>
</evidence>
<dbReference type="GO" id="GO:0000724">
    <property type="term" value="P:double-strand break repair via homologous recombination"/>
    <property type="evidence" value="ECO:0007669"/>
    <property type="project" value="UniProtKB-UniRule"/>
</dbReference>
<dbReference type="Gene3D" id="3.40.50.300">
    <property type="entry name" value="P-loop containing nucleotide triphosphate hydrolases"/>
    <property type="match status" value="2"/>
</dbReference>
<dbReference type="Gene3D" id="3.40.50.10930">
    <property type="match status" value="1"/>
</dbReference>
<keyword evidence="2 10" id="KW-0547">Nucleotide-binding</keyword>
<name>A0A402DS51_9CELL</name>
<dbReference type="PANTHER" id="PTHR30591">
    <property type="entry name" value="RECBCD ENZYME SUBUNIT RECC"/>
    <property type="match status" value="1"/>
</dbReference>
<keyword evidence="13" id="KW-1185">Reference proteome</keyword>
<dbReference type="InterPro" id="IPR011335">
    <property type="entry name" value="Restrct_endonuc-II-like"/>
</dbReference>
<keyword evidence="7 10" id="KW-0067">ATP-binding</keyword>
<comment type="subunit">
    <text evidence="10">Heterotrimer of RecB, RecC and RecD. All subunits contribute to DNA-binding.</text>
</comment>
<evidence type="ECO:0000259" key="11">
    <source>
        <dbReference type="Pfam" id="PF17946"/>
    </source>
</evidence>
<evidence type="ECO:0000256" key="1">
    <source>
        <dbReference type="ARBA" id="ARBA00022722"/>
    </source>
</evidence>
<dbReference type="PIRSF" id="PIRSF000980">
    <property type="entry name" value="RecC"/>
    <property type="match status" value="1"/>
</dbReference>
<dbReference type="PANTHER" id="PTHR30591:SF1">
    <property type="entry name" value="RECBCD ENZYME SUBUNIT RECC"/>
    <property type="match status" value="1"/>
</dbReference>
<keyword evidence="6 10" id="KW-0269">Exonuclease</keyword>
<feature type="domain" description="RecC C-terminal" evidence="11">
    <location>
        <begin position="829"/>
        <end position="1055"/>
    </location>
</feature>